<feature type="domain" description="DUF7580" evidence="2">
    <location>
        <begin position="174"/>
        <end position="584"/>
    </location>
</feature>
<dbReference type="EMBL" id="JBEFKJ010000048">
    <property type="protein sequence ID" value="KAL2036843.1"/>
    <property type="molecule type" value="Genomic_DNA"/>
</dbReference>
<dbReference type="PANTHER" id="PTHR35186:SF4">
    <property type="entry name" value="PRION-INHIBITION AND PROPAGATION HELO DOMAIN-CONTAINING PROTEIN"/>
    <property type="match status" value="1"/>
</dbReference>
<evidence type="ECO:0000313" key="4">
    <source>
        <dbReference type="Proteomes" id="UP001590950"/>
    </source>
</evidence>
<comment type="caution">
    <text evidence="3">The sequence shown here is derived from an EMBL/GenBank/DDBJ whole genome shotgun (WGS) entry which is preliminary data.</text>
</comment>
<dbReference type="Pfam" id="PF24476">
    <property type="entry name" value="DUF7580"/>
    <property type="match status" value="1"/>
</dbReference>
<gene>
    <name evidence="3" type="ORF">N7G274_010386</name>
</gene>
<evidence type="ECO:0000256" key="1">
    <source>
        <dbReference type="SAM" id="MobiDB-lite"/>
    </source>
</evidence>
<feature type="region of interest" description="Disordered" evidence="1">
    <location>
        <begin position="381"/>
        <end position="404"/>
    </location>
</feature>
<evidence type="ECO:0000259" key="2">
    <source>
        <dbReference type="Pfam" id="PF24476"/>
    </source>
</evidence>
<dbReference type="InterPro" id="IPR056002">
    <property type="entry name" value="DUF7580"/>
</dbReference>
<evidence type="ECO:0000313" key="3">
    <source>
        <dbReference type="EMBL" id="KAL2036843.1"/>
    </source>
</evidence>
<protein>
    <recommendedName>
        <fullName evidence="2">DUF7580 domain-containing protein</fullName>
    </recommendedName>
</protein>
<dbReference type="PANTHER" id="PTHR35186">
    <property type="entry name" value="ANK_REP_REGION DOMAIN-CONTAINING PROTEIN"/>
    <property type="match status" value="1"/>
</dbReference>
<accession>A0ABR3ZVR9</accession>
<proteinExistence type="predicted"/>
<name>A0ABR3ZVR9_9LECA</name>
<organism evidence="3 4">
    <name type="scientific">Stereocaulon virgatum</name>
    <dbReference type="NCBI Taxonomy" id="373712"/>
    <lineage>
        <taxon>Eukaryota</taxon>
        <taxon>Fungi</taxon>
        <taxon>Dikarya</taxon>
        <taxon>Ascomycota</taxon>
        <taxon>Pezizomycotina</taxon>
        <taxon>Lecanoromycetes</taxon>
        <taxon>OSLEUM clade</taxon>
        <taxon>Lecanoromycetidae</taxon>
        <taxon>Lecanorales</taxon>
        <taxon>Lecanorineae</taxon>
        <taxon>Stereocaulaceae</taxon>
        <taxon>Stereocaulon</taxon>
    </lineage>
</organism>
<reference evidence="3 4" key="1">
    <citation type="submission" date="2024-09" db="EMBL/GenBank/DDBJ databases">
        <title>Rethinking Asexuality: The Enigmatic Case of Functional Sexual Genes in Lepraria (Stereocaulaceae).</title>
        <authorList>
            <person name="Doellman M."/>
            <person name="Sun Y."/>
            <person name="Barcenas-Pena A."/>
            <person name="Lumbsch H.T."/>
            <person name="Grewe F."/>
        </authorList>
    </citation>
    <scope>NUCLEOTIDE SEQUENCE [LARGE SCALE GENOMIC DNA]</scope>
    <source>
        <strain evidence="3 4">Mercado 3170</strain>
    </source>
</reference>
<feature type="region of interest" description="Disordered" evidence="1">
    <location>
        <begin position="257"/>
        <end position="322"/>
    </location>
</feature>
<sequence length="593" mass="66733">MTGFEIAGIVLGIVPIVTLSIEQYKTMLSLREIRQLDRSFKTQRNIFMNTIEALLSTLVSETQLKKLLADPYGEAWKDSHTAMRLEKHLGDAYPSFTEIMEDIQSMVLELQKILTSEEVKRRQLLKRIKQFTSRARGEAGLNRLSARIAELEILQTQSLRLAPTRQCRGGMEAYGRVRECALKLHEALSRGWHCDCKTPHLANLRLETRRVSQAKAGKSNQDEFRFKFLFSFAADENKGEQPLDWREAELAPLEEVDPPVPQASSVLGGSVGPTIQPPQQLKASTARGPENKNVSFELSSSQAASSSPSSSHKQAMRRESIGSHDTEIEDLCRWIKSIQATRPDDGKCLGYLSDAKQTRYGLFSVNPRSDVEPLMASIHAGEPLSPSRRLSKKGREQKRQSFSQGVKYQLASTMGSTVLQLHSTPWLEDWKKQDIQYLPEAEVETAQSPISPVRPYISRRFSSNKSRTPSVPSSKTISQAGSFVRNETLFTLGIVLIEIAYNKPIEDLFEEGDEGPTPATTRQLTAMRLHKQIHFQMGKQYQRAVVSCLFCDFGADSSDADLKVPLFQRKVLEYIVLPLEEAMKYFSTVSTED</sequence>
<dbReference type="Proteomes" id="UP001590950">
    <property type="component" value="Unassembled WGS sequence"/>
</dbReference>
<keyword evidence="4" id="KW-1185">Reference proteome</keyword>
<feature type="compositionally biased region" description="Low complexity" evidence="1">
    <location>
        <begin position="299"/>
        <end position="311"/>
    </location>
</feature>